<dbReference type="Gene3D" id="1.10.10.10">
    <property type="entry name" value="Winged helix-like DNA-binding domain superfamily/Winged helix DNA-binding domain"/>
    <property type="match status" value="1"/>
</dbReference>
<organism evidence="6 7">
    <name type="scientific">Pseudooceanicola marinus</name>
    <dbReference type="NCBI Taxonomy" id="396013"/>
    <lineage>
        <taxon>Bacteria</taxon>
        <taxon>Pseudomonadati</taxon>
        <taxon>Pseudomonadota</taxon>
        <taxon>Alphaproteobacteria</taxon>
        <taxon>Rhodobacterales</taxon>
        <taxon>Paracoccaceae</taxon>
        <taxon>Pseudooceanicola</taxon>
    </lineage>
</organism>
<feature type="domain" description="IclR-ED" evidence="5">
    <location>
        <begin position="65"/>
        <end position="253"/>
    </location>
</feature>
<dbReference type="PANTHER" id="PTHR30136:SF23">
    <property type="entry name" value="DNA-BINDING TRANSCRIPTIONAL ACTIVATOR MHPR"/>
    <property type="match status" value="1"/>
</dbReference>
<evidence type="ECO:0000259" key="5">
    <source>
        <dbReference type="PROSITE" id="PS51078"/>
    </source>
</evidence>
<dbReference type="InterPro" id="IPR029016">
    <property type="entry name" value="GAF-like_dom_sf"/>
</dbReference>
<keyword evidence="3" id="KW-0804">Transcription</keyword>
<dbReference type="EMBL" id="FWFN01000003">
    <property type="protein sequence ID" value="SLN40636.1"/>
    <property type="molecule type" value="Genomic_DNA"/>
</dbReference>
<dbReference type="Pfam" id="PF09339">
    <property type="entry name" value="HTH_IclR"/>
    <property type="match status" value="1"/>
</dbReference>
<dbReference type="OrthoDB" id="9807558at2"/>
<evidence type="ECO:0000256" key="2">
    <source>
        <dbReference type="ARBA" id="ARBA00023125"/>
    </source>
</evidence>
<feature type="domain" description="HTH iclR-type" evidence="4">
    <location>
        <begin position="3"/>
        <end position="64"/>
    </location>
</feature>
<keyword evidence="7" id="KW-1185">Reference proteome</keyword>
<evidence type="ECO:0000313" key="6">
    <source>
        <dbReference type="EMBL" id="SLN40636.1"/>
    </source>
</evidence>
<dbReference type="Proteomes" id="UP000193963">
    <property type="component" value="Unassembled WGS sequence"/>
</dbReference>
<dbReference type="SMART" id="SM00346">
    <property type="entry name" value="HTH_ICLR"/>
    <property type="match status" value="1"/>
</dbReference>
<dbReference type="PROSITE" id="PS51078">
    <property type="entry name" value="ICLR_ED"/>
    <property type="match status" value="1"/>
</dbReference>
<gene>
    <name evidence="6" type="primary">kdgR_1</name>
    <name evidence="6" type="ORF">PSM7751_01864</name>
</gene>
<dbReference type="Gene3D" id="3.30.450.40">
    <property type="match status" value="1"/>
</dbReference>
<reference evidence="6 7" key="1">
    <citation type="submission" date="2017-03" db="EMBL/GenBank/DDBJ databases">
        <authorList>
            <person name="Afonso C.L."/>
            <person name="Miller P.J."/>
            <person name="Scott M.A."/>
            <person name="Spackman E."/>
            <person name="Goraichik I."/>
            <person name="Dimitrov K.M."/>
            <person name="Suarez D.L."/>
            <person name="Swayne D.E."/>
        </authorList>
    </citation>
    <scope>NUCLEOTIDE SEQUENCE [LARGE SCALE GENOMIC DNA]</scope>
    <source>
        <strain evidence="6 7">CECT 7751</strain>
    </source>
</reference>
<dbReference type="PROSITE" id="PS51077">
    <property type="entry name" value="HTH_ICLR"/>
    <property type="match status" value="1"/>
</dbReference>
<evidence type="ECO:0000259" key="4">
    <source>
        <dbReference type="PROSITE" id="PS51077"/>
    </source>
</evidence>
<accession>A0A1X6Z5G8</accession>
<proteinExistence type="predicted"/>
<dbReference type="SUPFAM" id="SSF46785">
    <property type="entry name" value="Winged helix' DNA-binding domain"/>
    <property type="match status" value="1"/>
</dbReference>
<keyword evidence="2" id="KW-0238">DNA-binding</keyword>
<dbReference type="InterPro" id="IPR036390">
    <property type="entry name" value="WH_DNA-bd_sf"/>
</dbReference>
<evidence type="ECO:0000313" key="7">
    <source>
        <dbReference type="Proteomes" id="UP000193963"/>
    </source>
</evidence>
<dbReference type="GO" id="GO:0003700">
    <property type="term" value="F:DNA-binding transcription factor activity"/>
    <property type="evidence" value="ECO:0007669"/>
    <property type="project" value="TreeGrafter"/>
</dbReference>
<dbReference type="InterPro" id="IPR005471">
    <property type="entry name" value="Tscrpt_reg_IclR_N"/>
</dbReference>
<dbReference type="GO" id="GO:0003677">
    <property type="term" value="F:DNA binding"/>
    <property type="evidence" value="ECO:0007669"/>
    <property type="project" value="UniProtKB-KW"/>
</dbReference>
<evidence type="ECO:0000256" key="1">
    <source>
        <dbReference type="ARBA" id="ARBA00023015"/>
    </source>
</evidence>
<dbReference type="InterPro" id="IPR050707">
    <property type="entry name" value="HTH_MetabolicPath_Reg"/>
</dbReference>
<dbReference type="RefSeq" id="WP_085887718.1">
    <property type="nucleotide sequence ID" value="NZ_FWFN01000003.1"/>
</dbReference>
<sequence>MGIRAIERVLDVLEELNRHPVSTIAELNRSTGLPKPTLVRILQTLEEKGYVDNDPRLGGYQVTAQVASLSGGYHKEPMVVEAGRPWAVALTRQHQWPISIALYDNASIIVRFSTIPDSAISPFHRTVNMRLPILTRGLGRAYFAFAPQDEQDLILSILQRSDDPENSMARAPAQVAAMVSEVQSQGYATRPEAVTPKNSDTIAVPVFSPAGRVIASLGMTYFRSAFPSARTATARYSPLLKKASAEITVDLERLARTTAGGEPDDAASPVA</sequence>
<dbReference type="GO" id="GO:0045892">
    <property type="term" value="P:negative regulation of DNA-templated transcription"/>
    <property type="evidence" value="ECO:0007669"/>
    <property type="project" value="TreeGrafter"/>
</dbReference>
<dbReference type="PANTHER" id="PTHR30136">
    <property type="entry name" value="HELIX-TURN-HELIX TRANSCRIPTIONAL REGULATOR, ICLR FAMILY"/>
    <property type="match status" value="1"/>
</dbReference>
<dbReference type="AlphaFoldDB" id="A0A1X6Z5G8"/>
<evidence type="ECO:0000256" key="3">
    <source>
        <dbReference type="ARBA" id="ARBA00023163"/>
    </source>
</evidence>
<dbReference type="Pfam" id="PF01614">
    <property type="entry name" value="IclR_C"/>
    <property type="match status" value="1"/>
</dbReference>
<keyword evidence="1" id="KW-0805">Transcription regulation</keyword>
<protein>
    <submittedName>
        <fullName evidence="6">Transcriptional regulator KdgR</fullName>
    </submittedName>
</protein>
<name>A0A1X6Z5G8_9RHOB</name>
<dbReference type="InterPro" id="IPR014757">
    <property type="entry name" value="Tscrpt_reg_IclR_C"/>
</dbReference>
<dbReference type="InterPro" id="IPR036388">
    <property type="entry name" value="WH-like_DNA-bd_sf"/>
</dbReference>
<dbReference type="SUPFAM" id="SSF55781">
    <property type="entry name" value="GAF domain-like"/>
    <property type="match status" value="1"/>
</dbReference>